<dbReference type="HOGENOM" id="CLU_1297139_0_0_1"/>
<dbReference type="InParanoid" id="A0A0D0D120"/>
<keyword evidence="3" id="KW-1185">Reference proteome</keyword>
<name>A0A0D0D120_9AGAM</name>
<feature type="compositionally biased region" description="Polar residues" evidence="1">
    <location>
        <begin position="13"/>
        <end position="31"/>
    </location>
</feature>
<organism evidence="2 3">
    <name type="scientific">Paxillus rubicundulus Ve08.2h10</name>
    <dbReference type="NCBI Taxonomy" id="930991"/>
    <lineage>
        <taxon>Eukaryota</taxon>
        <taxon>Fungi</taxon>
        <taxon>Dikarya</taxon>
        <taxon>Basidiomycota</taxon>
        <taxon>Agaricomycotina</taxon>
        <taxon>Agaricomycetes</taxon>
        <taxon>Agaricomycetidae</taxon>
        <taxon>Boletales</taxon>
        <taxon>Paxilineae</taxon>
        <taxon>Paxillaceae</taxon>
        <taxon>Paxillus</taxon>
    </lineage>
</organism>
<accession>A0A0D0D120</accession>
<evidence type="ECO:0000313" key="2">
    <source>
        <dbReference type="EMBL" id="KIK73514.1"/>
    </source>
</evidence>
<dbReference type="AlphaFoldDB" id="A0A0D0D120"/>
<gene>
    <name evidence="2" type="ORF">PAXRUDRAFT_29248</name>
</gene>
<proteinExistence type="predicted"/>
<dbReference type="Proteomes" id="UP000054538">
    <property type="component" value="Unassembled WGS sequence"/>
</dbReference>
<dbReference type="OrthoDB" id="2690985at2759"/>
<feature type="region of interest" description="Disordered" evidence="1">
    <location>
        <begin position="1"/>
        <end position="44"/>
    </location>
</feature>
<evidence type="ECO:0000256" key="1">
    <source>
        <dbReference type="SAM" id="MobiDB-lite"/>
    </source>
</evidence>
<sequence length="213" mass="23862">ASRPTDQDEEMRSTQPCASTSGTAVDQQHASQPKKRPAKTLSEQPTVKQIKTNFELVHFHVNHLLSSLEDRPELMQQVIILKQAIDVVYCGGKPKLLEWHLERVKKAIPNDPDISDAMEFLVECPKAKKSSKQGELHVAMLPVSPVLRNPEPRNHRDGGEMYTKDKNKRSDATQNIQNHTLSGMPWNDLSELPYQAGIVAIFGTPSSPLQLEI</sequence>
<dbReference type="EMBL" id="KN829664">
    <property type="protein sequence ID" value="KIK73514.1"/>
    <property type="molecule type" value="Genomic_DNA"/>
</dbReference>
<reference evidence="2 3" key="1">
    <citation type="submission" date="2014-04" db="EMBL/GenBank/DDBJ databases">
        <authorList>
            <consortium name="DOE Joint Genome Institute"/>
            <person name="Kuo A."/>
            <person name="Kohler A."/>
            <person name="Jargeat P."/>
            <person name="Nagy L.G."/>
            <person name="Floudas D."/>
            <person name="Copeland A."/>
            <person name="Barry K.W."/>
            <person name="Cichocki N."/>
            <person name="Veneault-Fourrey C."/>
            <person name="LaButti K."/>
            <person name="Lindquist E.A."/>
            <person name="Lipzen A."/>
            <person name="Lundell T."/>
            <person name="Morin E."/>
            <person name="Murat C."/>
            <person name="Sun H."/>
            <person name="Tunlid A."/>
            <person name="Henrissat B."/>
            <person name="Grigoriev I.V."/>
            <person name="Hibbett D.S."/>
            <person name="Martin F."/>
            <person name="Nordberg H.P."/>
            <person name="Cantor M.N."/>
            <person name="Hua S.X."/>
        </authorList>
    </citation>
    <scope>NUCLEOTIDE SEQUENCE [LARGE SCALE GENOMIC DNA]</scope>
    <source>
        <strain evidence="2 3">Ve08.2h10</strain>
    </source>
</reference>
<feature type="region of interest" description="Disordered" evidence="1">
    <location>
        <begin position="146"/>
        <end position="172"/>
    </location>
</feature>
<reference evidence="3" key="2">
    <citation type="submission" date="2015-01" db="EMBL/GenBank/DDBJ databases">
        <title>Evolutionary Origins and Diversification of the Mycorrhizal Mutualists.</title>
        <authorList>
            <consortium name="DOE Joint Genome Institute"/>
            <consortium name="Mycorrhizal Genomics Consortium"/>
            <person name="Kohler A."/>
            <person name="Kuo A."/>
            <person name="Nagy L.G."/>
            <person name="Floudas D."/>
            <person name="Copeland A."/>
            <person name="Barry K.W."/>
            <person name="Cichocki N."/>
            <person name="Veneault-Fourrey C."/>
            <person name="LaButti K."/>
            <person name="Lindquist E.A."/>
            <person name="Lipzen A."/>
            <person name="Lundell T."/>
            <person name="Morin E."/>
            <person name="Murat C."/>
            <person name="Riley R."/>
            <person name="Ohm R."/>
            <person name="Sun H."/>
            <person name="Tunlid A."/>
            <person name="Henrissat B."/>
            <person name="Grigoriev I.V."/>
            <person name="Hibbett D.S."/>
            <person name="Martin F."/>
        </authorList>
    </citation>
    <scope>NUCLEOTIDE SEQUENCE [LARGE SCALE GENOMIC DNA]</scope>
    <source>
        <strain evidence="3">Ve08.2h10</strain>
    </source>
</reference>
<protein>
    <submittedName>
        <fullName evidence="2">Uncharacterized protein</fullName>
    </submittedName>
</protein>
<feature type="compositionally biased region" description="Basic and acidic residues" evidence="1">
    <location>
        <begin position="150"/>
        <end position="171"/>
    </location>
</feature>
<evidence type="ECO:0000313" key="3">
    <source>
        <dbReference type="Proteomes" id="UP000054538"/>
    </source>
</evidence>
<feature type="non-terminal residue" evidence="2">
    <location>
        <position position="1"/>
    </location>
</feature>